<dbReference type="InterPro" id="IPR025164">
    <property type="entry name" value="Toastrack_DUF4097"/>
</dbReference>
<accession>A0A137ZRQ8</accession>
<sequence length="290" mass="30012">MPVFPTPEPIDLAVNLQVGDLEVVATDRTDTVVTISPSSPNKAADRRGAEAVRVEFDGARLVIVGPKPKFGLMSFIGASESVDITVELPAGSRFTAESAVGGVRTEGRLAATRIKASTGTVELETTGDLWLRAGHGNATAGAVEGSAEITADHGQIRIASIAGDAVLKASHGSVRIGETTGGVEANLSYGDLDIDRATSSVAAKTAYGAITLAEVSGGTIDLESSYGRLTVGVAEGVPAWLDLSSKEGRVRNRLEEGLPDTGEPDAEPAGEHVSVRARAKFGDIDIRRAR</sequence>
<evidence type="ECO:0000259" key="2">
    <source>
        <dbReference type="Pfam" id="PF13349"/>
    </source>
</evidence>
<gene>
    <name evidence="3" type="ORF">AXK61_12565</name>
</gene>
<name>A0A137ZRQ8_9ACTN</name>
<organism evidence="3 4">
    <name type="scientific">Tsukamurella pseudospumae</name>
    <dbReference type="NCBI Taxonomy" id="239498"/>
    <lineage>
        <taxon>Bacteria</taxon>
        <taxon>Bacillati</taxon>
        <taxon>Actinomycetota</taxon>
        <taxon>Actinomycetes</taxon>
        <taxon>Mycobacteriales</taxon>
        <taxon>Tsukamurellaceae</taxon>
        <taxon>Tsukamurella</taxon>
    </lineage>
</organism>
<feature type="domain" description="DUF4097" evidence="2">
    <location>
        <begin position="13"/>
        <end position="233"/>
    </location>
</feature>
<dbReference type="EMBL" id="LSRE01000002">
    <property type="protein sequence ID" value="KXP00839.1"/>
    <property type="molecule type" value="Genomic_DNA"/>
</dbReference>
<feature type="region of interest" description="Disordered" evidence="1">
    <location>
        <begin position="255"/>
        <end position="274"/>
    </location>
</feature>
<dbReference type="Pfam" id="PF13349">
    <property type="entry name" value="DUF4097"/>
    <property type="match status" value="1"/>
</dbReference>
<proteinExistence type="predicted"/>
<dbReference type="Proteomes" id="UP000070409">
    <property type="component" value="Unassembled WGS sequence"/>
</dbReference>
<evidence type="ECO:0000256" key="1">
    <source>
        <dbReference type="SAM" id="MobiDB-lite"/>
    </source>
</evidence>
<evidence type="ECO:0000313" key="3">
    <source>
        <dbReference type="EMBL" id="KXP00839.1"/>
    </source>
</evidence>
<keyword evidence="4" id="KW-1185">Reference proteome</keyword>
<comment type="caution">
    <text evidence="3">The sequence shown here is derived from an EMBL/GenBank/DDBJ whole genome shotgun (WGS) entry which is preliminary data.</text>
</comment>
<protein>
    <recommendedName>
        <fullName evidence="2">DUF4097 domain-containing protein</fullName>
    </recommendedName>
</protein>
<dbReference type="RefSeq" id="WP_068743576.1">
    <property type="nucleotide sequence ID" value="NZ_LSRE01000002.1"/>
</dbReference>
<evidence type="ECO:0000313" key="4">
    <source>
        <dbReference type="Proteomes" id="UP000070409"/>
    </source>
</evidence>
<reference evidence="3 4" key="1">
    <citation type="submission" date="2016-02" db="EMBL/GenBank/DDBJ databases">
        <authorList>
            <person name="Teng J.L."/>
            <person name="Tang Y."/>
            <person name="Huang Y."/>
            <person name="Guo F."/>
            <person name="Wei W."/>
            <person name="Chen J.H."/>
            <person name="Wong S.Y."/>
            <person name="Lau S.K."/>
            <person name="Woo P.C."/>
        </authorList>
    </citation>
    <scope>NUCLEOTIDE SEQUENCE [LARGE SCALE GENOMIC DNA]</scope>
    <source>
        <strain evidence="3 4">JCM 13375</strain>
    </source>
</reference>